<dbReference type="InterPro" id="IPR028082">
    <property type="entry name" value="Peripla_BP_I"/>
</dbReference>
<organism evidence="1 2">
    <name type="scientific">Gnathostoma spinigerum</name>
    <dbReference type="NCBI Taxonomy" id="75299"/>
    <lineage>
        <taxon>Eukaryota</taxon>
        <taxon>Metazoa</taxon>
        <taxon>Ecdysozoa</taxon>
        <taxon>Nematoda</taxon>
        <taxon>Chromadorea</taxon>
        <taxon>Rhabditida</taxon>
        <taxon>Spirurina</taxon>
        <taxon>Gnathostomatomorpha</taxon>
        <taxon>Gnathostomatoidea</taxon>
        <taxon>Gnathostomatidae</taxon>
        <taxon>Gnathostoma</taxon>
    </lineage>
</organism>
<dbReference type="Gene3D" id="3.40.50.2300">
    <property type="match status" value="1"/>
</dbReference>
<comment type="caution">
    <text evidence="1">The sequence shown here is derived from an EMBL/GenBank/DDBJ whole genome shotgun (WGS) entry which is preliminary data.</text>
</comment>
<dbReference type="EMBL" id="JBGFUD010012108">
    <property type="protein sequence ID" value="MFH4983387.1"/>
    <property type="molecule type" value="Genomic_DNA"/>
</dbReference>
<sequence>MLNFRKSNEARVFLAILSKLSYREVVVVFVKTDPNALEFVSVFEENRSSFKIHVQKYIELDMANDFNVTFEENFEEVTSNILILYANVDDIERILQEIPVFSMTGKVFIVNEKGSYTSSLPTGYLSVRLRQSPLTALRDALNVLRCAVNFLDEFQVDAPTQCSSKLMPDGWTNNIGHKFYKFVLS</sequence>
<evidence type="ECO:0000313" key="2">
    <source>
        <dbReference type="Proteomes" id="UP001608902"/>
    </source>
</evidence>
<dbReference type="AlphaFoldDB" id="A0ABD6F1U4"/>
<dbReference type="Proteomes" id="UP001608902">
    <property type="component" value="Unassembled WGS sequence"/>
</dbReference>
<reference evidence="1 2" key="1">
    <citation type="submission" date="2024-08" db="EMBL/GenBank/DDBJ databases">
        <title>Gnathostoma spinigerum genome.</title>
        <authorList>
            <person name="Gonzalez-Bertolin B."/>
            <person name="Monzon S."/>
            <person name="Zaballos A."/>
            <person name="Jimenez P."/>
            <person name="Dekumyoy P."/>
            <person name="Varona S."/>
            <person name="Cuesta I."/>
            <person name="Sumanam S."/>
            <person name="Adisakwattana P."/>
            <person name="Gasser R.B."/>
            <person name="Hernandez-Gonzalez A."/>
            <person name="Young N.D."/>
            <person name="Perteguer M.J."/>
        </authorList>
    </citation>
    <scope>NUCLEOTIDE SEQUENCE [LARGE SCALE GENOMIC DNA]</scope>
    <source>
        <strain evidence="1">AL3</strain>
        <tissue evidence="1">Liver</tissue>
    </source>
</reference>
<accession>A0ABD6F1U4</accession>
<dbReference type="SUPFAM" id="SSF53822">
    <property type="entry name" value="Periplasmic binding protein-like I"/>
    <property type="match status" value="1"/>
</dbReference>
<evidence type="ECO:0000313" key="1">
    <source>
        <dbReference type="EMBL" id="MFH4983387.1"/>
    </source>
</evidence>
<protein>
    <submittedName>
        <fullName evidence="1">Uncharacterized protein</fullName>
    </submittedName>
</protein>
<proteinExistence type="predicted"/>
<gene>
    <name evidence="1" type="ORF">AB6A40_010096</name>
</gene>
<keyword evidence="2" id="KW-1185">Reference proteome</keyword>
<name>A0ABD6F1U4_9BILA</name>